<dbReference type="Gene3D" id="3.30.70.2740">
    <property type="match status" value="1"/>
</dbReference>
<dbReference type="Gene3D" id="1.10.45.10">
    <property type="entry name" value="Vanillyl-alcohol Oxidase, Chain A, domain 4"/>
    <property type="match status" value="1"/>
</dbReference>
<dbReference type="InterPro" id="IPR016167">
    <property type="entry name" value="FAD-bd_PCMH_sub1"/>
</dbReference>
<dbReference type="GO" id="GO:0071949">
    <property type="term" value="F:FAD binding"/>
    <property type="evidence" value="ECO:0007669"/>
    <property type="project" value="InterPro"/>
</dbReference>
<accession>A0A7C9TJB9</accession>
<dbReference type="EMBL" id="JAAGOH010000006">
    <property type="protein sequence ID" value="NDY90944.1"/>
    <property type="molecule type" value="Genomic_DNA"/>
</dbReference>
<dbReference type="RefSeq" id="WP_163456803.1">
    <property type="nucleotide sequence ID" value="NZ_JAAGOH010000006.1"/>
</dbReference>
<evidence type="ECO:0000256" key="4">
    <source>
        <dbReference type="ARBA" id="ARBA00022827"/>
    </source>
</evidence>
<keyword evidence="3" id="KW-0285">Flavoprotein</keyword>
<sequence>MSELSCAGAPPSPGAPDDVAFLAALVAAVGAAHVLTDAAEMAAFLRDWRGRFHGQALAVVRPGSTPEVAAVLRLCHGHRVAVVPQGGNTGLSGGATPAGARRQIVLQLGRLNRVRSLDLANGTVTVESGCVLQQVQQLAEAHDRLFPLSLAAEGSCTVGGNLATNAGGTAVLRYGNARELCLGVEAVMADGTVFQGLRALRKDNTGYSLRDLLIGSEGTLGVLTAAVLKLYPRPRARATALVALQGVADAVALLGQAQAALGPLLTGFELMSGACLQAVARHRPALAQPWAVEPPLAVLVEQSAFDDQAAADDRLQALLASALDSGLIQEAVLAQSQAQAQRLWAMREGISEALQHEGVQAKHDIALPISALADFLAEAQAALDGLEAPLRLMLFGHVGDGNLHFNVVWPSRGAQADAALHEAVNTRVHDRVAAWGGSISAEHGLGQLRRDENRRLKDPAELGLQRALKQALDPLGLLNPGKVL</sequence>
<dbReference type="Gene3D" id="3.30.70.2190">
    <property type="match status" value="1"/>
</dbReference>
<dbReference type="FunFam" id="3.30.70.2740:FF:000001">
    <property type="entry name" value="D-lactate dehydrogenase mitochondrial"/>
    <property type="match status" value="1"/>
</dbReference>
<dbReference type="PANTHER" id="PTHR43716:SF2">
    <property type="entry name" value="BLL6224 PROTEIN"/>
    <property type="match status" value="1"/>
</dbReference>
<evidence type="ECO:0000256" key="1">
    <source>
        <dbReference type="ARBA" id="ARBA00001974"/>
    </source>
</evidence>
<dbReference type="Gene3D" id="3.30.465.10">
    <property type="match status" value="1"/>
</dbReference>
<dbReference type="AlphaFoldDB" id="A0A7C9TJB9"/>
<dbReference type="Pfam" id="PF02913">
    <property type="entry name" value="FAD-oxidase_C"/>
    <property type="match status" value="1"/>
</dbReference>
<comment type="cofactor">
    <cofactor evidence="1">
        <name>FAD</name>
        <dbReference type="ChEBI" id="CHEBI:57692"/>
    </cofactor>
</comment>
<evidence type="ECO:0000256" key="2">
    <source>
        <dbReference type="ARBA" id="ARBA00008000"/>
    </source>
</evidence>
<dbReference type="InterPro" id="IPR006094">
    <property type="entry name" value="Oxid_FAD_bind_N"/>
</dbReference>
<proteinExistence type="inferred from homology"/>
<dbReference type="Pfam" id="PF01565">
    <property type="entry name" value="FAD_binding_4"/>
    <property type="match status" value="1"/>
</dbReference>
<reference evidence="7 8" key="1">
    <citation type="submission" date="2020-02" db="EMBL/GenBank/DDBJ databases">
        <title>Ideonella bacterium strain TBM-1.</title>
        <authorList>
            <person name="Chen W.-M."/>
        </authorList>
    </citation>
    <scope>NUCLEOTIDE SEQUENCE [LARGE SCALE GENOMIC DNA]</scope>
    <source>
        <strain evidence="7 8">TBM-1</strain>
    </source>
</reference>
<dbReference type="InterPro" id="IPR016169">
    <property type="entry name" value="FAD-bd_PCMH_sub2"/>
</dbReference>
<dbReference type="InterPro" id="IPR051264">
    <property type="entry name" value="FAD-oxidored/transferase_4"/>
</dbReference>
<dbReference type="InterPro" id="IPR016166">
    <property type="entry name" value="FAD-bd_PCMH"/>
</dbReference>
<name>A0A7C9TJB9_9BURK</name>
<dbReference type="GO" id="GO:0022904">
    <property type="term" value="P:respiratory electron transport chain"/>
    <property type="evidence" value="ECO:0007669"/>
    <property type="project" value="TreeGrafter"/>
</dbReference>
<comment type="caution">
    <text evidence="7">The sequence shown here is derived from an EMBL/GenBank/DDBJ whole genome shotgun (WGS) entry which is preliminary data.</text>
</comment>
<dbReference type="SUPFAM" id="SSF55103">
    <property type="entry name" value="FAD-linked oxidases, C-terminal domain"/>
    <property type="match status" value="1"/>
</dbReference>
<evidence type="ECO:0000313" key="8">
    <source>
        <dbReference type="Proteomes" id="UP000484255"/>
    </source>
</evidence>
<evidence type="ECO:0000313" key="7">
    <source>
        <dbReference type="EMBL" id="NDY90944.1"/>
    </source>
</evidence>
<gene>
    <name evidence="7" type="ORF">G3A44_07015</name>
</gene>
<dbReference type="SUPFAM" id="SSF56176">
    <property type="entry name" value="FAD-binding/transporter-associated domain-like"/>
    <property type="match status" value="1"/>
</dbReference>
<dbReference type="Proteomes" id="UP000484255">
    <property type="component" value="Unassembled WGS sequence"/>
</dbReference>
<dbReference type="InterPro" id="IPR036318">
    <property type="entry name" value="FAD-bd_PCMH-like_sf"/>
</dbReference>
<protein>
    <submittedName>
        <fullName evidence="7">FAD-binding oxidoreductase</fullName>
    </submittedName>
</protein>
<dbReference type="InterPro" id="IPR016164">
    <property type="entry name" value="FAD-linked_Oxase-like_C"/>
</dbReference>
<keyword evidence="5" id="KW-0560">Oxidoreductase</keyword>
<evidence type="ECO:0000256" key="3">
    <source>
        <dbReference type="ARBA" id="ARBA00022630"/>
    </source>
</evidence>
<dbReference type="FunFam" id="1.10.45.10:FF:000001">
    <property type="entry name" value="D-lactate dehydrogenase mitochondrial"/>
    <property type="match status" value="1"/>
</dbReference>
<feature type="domain" description="FAD-binding PCMH-type" evidence="6">
    <location>
        <begin position="52"/>
        <end position="233"/>
    </location>
</feature>
<dbReference type="PANTHER" id="PTHR43716">
    <property type="entry name" value="D-2-HYDROXYGLUTARATE DEHYDROGENASE, MITOCHONDRIAL"/>
    <property type="match status" value="1"/>
</dbReference>
<dbReference type="InterPro" id="IPR016171">
    <property type="entry name" value="Vanillyl_alc_oxidase_C-sub2"/>
</dbReference>
<dbReference type="Gene3D" id="3.30.43.10">
    <property type="entry name" value="Uridine Diphospho-n-acetylenolpyruvylglucosamine Reductase, domain 2"/>
    <property type="match status" value="1"/>
</dbReference>
<dbReference type="InterPro" id="IPR004113">
    <property type="entry name" value="FAD-bd_oxidored_4_C"/>
</dbReference>
<keyword evidence="4" id="KW-0274">FAD</keyword>
<dbReference type="PROSITE" id="PS51387">
    <property type="entry name" value="FAD_PCMH"/>
    <property type="match status" value="1"/>
</dbReference>
<evidence type="ECO:0000256" key="5">
    <source>
        <dbReference type="ARBA" id="ARBA00023002"/>
    </source>
</evidence>
<organism evidence="7 8">
    <name type="scientific">Ideonella livida</name>
    <dbReference type="NCBI Taxonomy" id="2707176"/>
    <lineage>
        <taxon>Bacteria</taxon>
        <taxon>Pseudomonadati</taxon>
        <taxon>Pseudomonadota</taxon>
        <taxon>Betaproteobacteria</taxon>
        <taxon>Burkholderiales</taxon>
        <taxon>Sphaerotilaceae</taxon>
        <taxon>Ideonella</taxon>
    </lineage>
</organism>
<dbReference type="GO" id="GO:0016491">
    <property type="term" value="F:oxidoreductase activity"/>
    <property type="evidence" value="ECO:0007669"/>
    <property type="project" value="UniProtKB-KW"/>
</dbReference>
<evidence type="ECO:0000259" key="6">
    <source>
        <dbReference type="PROSITE" id="PS51387"/>
    </source>
</evidence>
<comment type="similarity">
    <text evidence="2">Belongs to the FAD-binding oxidoreductase/transferase type 4 family.</text>
</comment>
<keyword evidence="8" id="KW-1185">Reference proteome</keyword>